<gene>
    <name evidence="3" type="ORF">FB559_4720</name>
</gene>
<comment type="caution">
    <text evidence="3">The sequence shown here is derived from an EMBL/GenBank/DDBJ whole genome shotgun (WGS) entry which is preliminary data.</text>
</comment>
<dbReference type="InterPro" id="IPR010085">
    <property type="entry name" value="Crot_CoA_red"/>
</dbReference>
<dbReference type="OrthoDB" id="9790818at2"/>
<name>A0A543CPP1_9ACTN</name>
<dbReference type="SUPFAM" id="SSF50129">
    <property type="entry name" value="GroES-like"/>
    <property type="match status" value="1"/>
</dbReference>
<protein>
    <submittedName>
        <fullName evidence="3">Crotonyl-CoA carboxylase/reductase</fullName>
    </submittedName>
</protein>
<dbReference type="PANTHER" id="PTHR44154:SF1">
    <property type="entry name" value="QUINONE OXIDOREDUCTASE"/>
    <property type="match status" value="1"/>
</dbReference>
<dbReference type="GO" id="GO:0043880">
    <property type="term" value="F:crotonyl-CoA reductase activity"/>
    <property type="evidence" value="ECO:0007669"/>
    <property type="project" value="InterPro"/>
</dbReference>
<evidence type="ECO:0000256" key="1">
    <source>
        <dbReference type="ARBA" id="ARBA00022857"/>
    </source>
</evidence>
<dbReference type="InterPro" id="IPR011032">
    <property type="entry name" value="GroES-like_sf"/>
</dbReference>
<dbReference type="Gene3D" id="3.90.180.10">
    <property type="entry name" value="Medium-chain alcohol dehydrogenases, catalytic domain"/>
    <property type="match status" value="2"/>
</dbReference>
<dbReference type="AlphaFoldDB" id="A0A543CPP1"/>
<evidence type="ECO:0000313" key="3">
    <source>
        <dbReference type="EMBL" id="TQL99065.1"/>
    </source>
</evidence>
<sequence>MSDLTQAVLAGAEPAELLACELPSWFRAAYTLRDETGIFAGESDKDVRRSVHVGSVEMPELAPDEVVVAVMASSVNFNSVWTAVFEPVPTFAFLHRRAREGRWGARHDLPYHVIGSDAAGVVVRTGAAVRHWSAGDRVVVFPGVIDPGDPASQDDGLLAAEPLAWGYETNFGGMAEFAIVKGNQLIRKPECLTWEEAAANTLCAGTAYRMLVGGHGARMKQGDVVLIWGATGGLGGYGVQFVRNGGGVPVCVVGSEEKAELVRALGAEYVIDRSTLGLGEQGLRDPAAWRAIGGLVRGLAGRDPDIVFDYLGRETFTASVWLAARGGSIVTCGSSTGYWHEYDNRHLWMKVKRIIGSHGCTYHEAVQTNRLIELGMVTPTLSRTYALEDAPDALRAVQLNEHVGKVGVRCLAPSDGLGVADPELRRRIGEERLGVFRRAGHPIGR</sequence>
<evidence type="ECO:0000313" key="4">
    <source>
        <dbReference type="Proteomes" id="UP000316096"/>
    </source>
</evidence>
<accession>A0A543CPP1</accession>
<dbReference type="Pfam" id="PF00107">
    <property type="entry name" value="ADH_zinc_N"/>
    <property type="match status" value="1"/>
</dbReference>
<dbReference type="RefSeq" id="WP_141957592.1">
    <property type="nucleotide sequence ID" value="NZ_VFOZ01000001.1"/>
</dbReference>
<dbReference type="InterPro" id="IPR036291">
    <property type="entry name" value="NAD(P)-bd_dom_sf"/>
</dbReference>
<keyword evidence="4" id="KW-1185">Reference proteome</keyword>
<dbReference type="SUPFAM" id="SSF51735">
    <property type="entry name" value="NAD(P)-binding Rossmann-fold domains"/>
    <property type="match status" value="1"/>
</dbReference>
<dbReference type="Proteomes" id="UP000316096">
    <property type="component" value="Unassembled WGS sequence"/>
</dbReference>
<dbReference type="InterPro" id="IPR020843">
    <property type="entry name" value="ER"/>
</dbReference>
<dbReference type="Pfam" id="PF08240">
    <property type="entry name" value="ADH_N"/>
    <property type="match status" value="1"/>
</dbReference>
<dbReference type="InterPro" id="IPR051603">
    <property type="entry name" value="Zinc-ADH_QOR/CCCR"/>
</dbReference>
<dbReference type="SMART" id="SM00829">
    <property type="entry name" value="PKS_ER"/>
    <property type="match status" value="1"/>
</dbReference>
<proteinExistence type="predicted"/>
<evidence type="ECO:0000259" key="2">
    <source>
        <dbReference type="SMART" id="SM00829"/>
    </source>
</evidence>
<dbReference type="PANTHER" id="PTHR44154">
    <property type="entry name" value="QUINONE OXIDOREDUCTASE"/>
    <property type="match status" value="1"/>
</dbReference>
<feature type="domain" description="Enoyl reductase (ER)" evidence="2">
    <location>
        <begin position="46"/>
        <end position="408"/>
    </location>
</feature>
<dbReference type="EMBL" id="VFOZ01000001">
    <property type="protein sequence ID" value="TQL99065.1"/>
    <property type="molecule type" value="Genomic_DNA"/>
</dbReference>
<dbReference type="NCBIfam" id="TIGR01751">
    <property type="entry name" value="crot-CoA-red"/>
    <property type="match status" value="1"/>
</dbReference>
<dbReference type="InterPro" id="IPR013149">
    <property type="entry name" value="ADH-like_C"/>
</dbReference>
<reference evidence="3 4" key="1">
    <citation type="submission" date="2019-06" db="EMBL/GenBank/DDBJ databases">
        <title>Sequencing the genomes of 1000 actinobacteria strains.</title>
        <authorList>
            <person name="Klenk H.-P."/>
        </authorList>
    </citation>
    <scope>NUCLEOTIDE SEQUENCE [LARGE SCALE GENOMIC DNA]</scope>
    <source>
        <strain evidence="3 4">DSM 102200</strain>
    </source>
</reference>
<organism evidence="3 4">
    <name type="scientific">Actinoallomurus bryophytorum</name>
    <dbReference type="NCBI Taxonomy" id="1490222"/>
    <lineage>
        <taxon>Bacteria</taxon>
        <taxon>Bacillati</taxon>
        <taxon>Actinomycetota</taxon>
        <taxon>Actinomycetes</taxon>
        <taxon>Streptosporangiales</taxon>
        <taxon>Thermomonosporaceae</taxon>
        <taxon>Actinoallomurus</taxon>
    </lineage>
</organism>
<dbReference type="InterPro" id="IPR013154">
    <property type="entry name" value="ADH-like_N"/>
</dbReference>
<keyword evidence="1" id="KW-0521">NADP</keyword>